<organism evidence="1 2">
    <name type="scientific">Tropicimonas isoalkanivorans</name>
    <dbReference type="NCBI Taxonomy" id="441112"/>
    <lineage>
        <taxon>Bacteria</taxon>
        <taxon>Pseudomonadati</taxon>
        <taxon>Pseudomonadota</taxon>
        <taxon>Alphaproteobacteria</taxon>
        <taxon>Rhodobacterales</taxon>
        <taxon>Roseobacteraceae</taxon>
        <taxon>Tropicimonas</taxon>
    </lineage>
</organism>
<sequence>MVDATPQEISRFWIEEVGPKGWYEVSEDLDERIRKDFQDAWEAAHRGDLHDWCHDAPGTFGFLILTDQFPRNMFRGQARAFETDALARSAAKMAIDRRWDLCVPEPGRQFFYLPLVHSENLGDQDRAVRLIVERMPDTGAENLRHACAHRQVIRRFGRFPGRNKALGRLTLPGEAEYLENNGYAEFLKGCAPASTA</sequence>
<gene>
    <name evidence="1" type="ORF">SAMN04488094_101600</name>
</gene>
<protein>
    <submittedName>
        <fullName evidence="1">Uncharacterized conserved protein, DUF924 family</fullName>
    </submittedName>
</protein>
<dbReference type="Gene3D" id="1.25.40.10">
    <property type="entry name" value="Tetratricopeptide repeat domain"/>
    <property type="match status" value="1"/>
</dbReference>
<dbReference type="OrthoDB" id="7593450at2"/>
<dbReference type="InterPro" id="IPR011990">
    <property type="entry name" value="TPR-like_helical_dom_sf"/>
</dbReference>
<evidence type="ECO:0000313" key="2">
    <source>
        <dbReference type="Proteomes" id="UP000198728"/>
    </source>
</evidence>
<accession>A0A1I1E2D7</accession>
<dbReference type="EMBL" id="FOLG01000001">
    <property type="protein sequence ID" value="SFB81341.1"/>
    <property type="molecule type" value="Genomic_DNA"/>
</dbReference>
<dbReference type="AlphaFoldDB" id="A0A1I1E2D7"/>
<dbReference type="InterPro" id="IPR010323">
    <property type="entry name" value="DUF924"/>
</dbReference>
<name>A0A1I1E2D7_9RHOB</name>
<dbReference type="Proteomes" id="UP000198728">
    <property type="component" value="Unassembled WGS sequence"/>
</dbReference>
<dbReference type="STRING" id="441112.SAMN04488094_101600"/>
<dbReference type="SUPFAM" id="SSF48452">
    <property type="entry name" value="TPR-like"/>
    <property type="match status" value="1"/>
</dbReference>
<dbReference type="RefSeq" id="WP_093359158.1">
    <property type="nucleotide sequence ID" value="NZ_FOLG01000001.1"/>
</dbReference>
<dbReference type="Pfam" id="PF06041">
    <property type="entry name" value="DUF924"/>
    <property type="match status" value="1"/>
</dbReference>
<evidence type="ECO:0000313" key="1">
    <source>
        <dbReference type="EMBL" id="SFB81341.1"/>
    </source>
</evidence>
<dbReference type="Gene3D" id="1.20.58.320">
    <property type="entry name" value="TPR-like"/>
    <property type="match status" value="1"/>
</dbReference>
<reference evidence="1 2" key="1">
    <citation type="submission" date="2016-10" db="EMBL/GenBank/DDBJ databases">
        <authorList>
            <person name="de Groot N.N."/>
        </authorList>
    </citation>
    <scope>NUCLEOTIDE SEQUENCE [LARGE SCALE GENOMIC DNA]</scope>
    <source>
        <strain evidence="1 2">DSM 19548</strain>
    </source>
</reference>
<proteinExistence type="predicted"/>
<keyword evidence="2" id="KW-1185">Reference proteome</keyword>